<feature type="region of interest" description="Disordered" evidence="1">
    <location>
        <begin position="1275"/>
        <end position="1328"/>
    </location>
</feature>
<comment type="caution">
    <text evidence="3">The sequence shown here is derived from an EMBL/GenBank/DDBJ whole genome shotgun (WGS) entry which is preliminary data.</text>
</comment>
<feature type="compositionally biased region" description="Basic and acidic residues" evidence="1">
    <location>
        <begin position="633"/>
        <end position="643"/>
    </location>
</feature>
<feature type="region of interest" description="Disordered" evidence="1">
    <location>
        <begin position="916"/>
        <end position="1083"/>
    </location>
</feature>
<feature type="region of interest" description="Disordered" evidence="1">
    <location>
        <begin position="1748"/>
        <end position="1772"/>
    </location>
</feature>
<dbReference type="PANTHER" id="PTHR43757">
    <property type="entry name" value="AMINOMETHYLTRANSFERASE"/>
    <property type="match status" value="1"/>
</dbReference>
<dbReference type="SUPFAM" id="SSF103025">
    <property type="entry name" value="Folate-binding domain"/>
    <property type="match status" value="1"/>
</dbReference>
<feature type="compositionally biased region" description="Basic and acidic residues" evidence="1">
    <location>
        <begin position="1050"/>
        <end position="1066"/>
    </location>
</feature>
<keyword evidence="4" id="KW-1185">Reference proteome</keyword>
<feature type="region of interest" description="Disordered" evidence="1">
    <location>
        <begin position="164"/>
        <end position="212"/>
    </location>
</feature>
<evidence type="ECO:0000313" key="3">
    <source>
        <dbReference type="EMBL" id="PFH33401.1"/>
    </source>
</evidence>
<feature type="region of interest" description="Disordered" evidence="1">
    <location>
        <begin position="58"/>
        <end position="102"/>
    </location>
</feature>
<feature type="region of interest" description="Disordered" evidence="1">
    <location>
        <begin position="266"/>
        <end position="364"/>
    </location>
</feature>
<feature type="compositionally biased region" description="Polar residues" evidence="1">
    <location>
        <begin position="999"/>
        <end position="1008"/>
    </location>
</feature>
<feature type="compositionally biased region" description="Basic and acidic residues" evidence="1">
    <location>
        <begin position="418"/>
        <end position="427"/>
    </location>
</feature>
<feature type="region of interest" description="Disordered" evidence="1">
    <location>
        <begin position="601"/>
        <end position="721"/>
    </location>
</feature>
<dbReference type="RefSeq" id="XP_029217410.1">
    <property type="nucleotide sequence ID" value="XM_029365979.1"/>
</dbReference>
<dbReference type="Pfam" id="PF01571">
    <property type="entry name" value="GCV_T"/>
    <property type="match status" value="1"/>
</dbReference>
<feature type="region of interest" description="Disordered" evidence="1">
    <location>
        <begin position="820"/>
        <end position="890"/>
    </location>
</feature>
<dbReference type="STRING" id="94643.A0A2A9MAR8"/>
<feature type="compositionally biased region" description="Basic and acidic residues" evidence="1">
    <location>
        <begin position="459"/>
        <end position="469"/>
    </location>
</feature>
<feature type="compositionally biased region" description="Basic and acidic residues" evidence="1">
    <location>
        <begin position="1748"/>
        <end position="1762"/>
    </location>
</feature>
<dbReference type="PANTHER" id="PTHR43757:SF2">
    <property type="entry name" value="AMINOMETHYLTRANSFERASE, MITOCHONDRIAL"/>
    <property type="match status" value="1"/>
</dbReference>
<dbReference type="SUPFAM" id="SSF101790">
    <property type="entry name" value="Aminomethyltransferase beta-barrel domain"/>
    <property type="match status" value="1"/>
</dbReference>
<feature type="compositionally biased region" description="Basic and acidic residues" evidence="1">
    <location>
        <begin position="933"/>
        <end position="986"/>
    </location>
</feature>
<feature type="domain" description="GCVT N-terminal" evidence="2">
    <location>
        <begin position="1124"/>
        <end position="1258"/>
    </location>
</feature>
<dbReference type="InterPro" id="IPR006222">
    <property type="entry name" value="GCVT_N"/>
</dbReference>
<feature type="compositionally biased region" description="Basic and acidic residues" evidence="1">
    <location>
        <begin position="1021"/>
        <end position="1033"/>
    </location>
</feature>
<feature type="compositionally biased region" description="Basic and acidic residues" evidence="1">
    <location>
        <begin position="272"/>
        <end position="293"/>
    </location>
</feature>
<name>A0A2A9MAR8_BESBE</name>
<sequence>MPAQVRLSRCRVFAGMRKGRAPRCLSLLPSPQLAVSHAVSRARLGAELQAADASKRRSEWDAGEHAPWSTCSGGTITPRRLTSSPFSASQAPPSAAVSPAFSSASTRHPSAAAAGVVFSPASRVALRLSPPRLSGPVTRRIAKRRESRSFDLLLRRQENELSGAAFAPPAAAPSAPSSVAPRRSAAASSGSSASSSSSPSSPSSSSEEASLRSLGVESRAFLRRGGAWREPLRGVEKDEGENLASRAFADRALGDVESEVLQALRRAASQRRASDERLREDARRRSPARDERSPAASVLLQTLAGEENPEPLGCAPGSKFTSGASKDDGISPLHAPYAAASHSSSPSSSVLEPPSASSSSSSSGSLVDLYLSHVHRLRQVAPPPRAFTDLHIKHLLLPAFSPNALAPPAHPASPLSAVEDRDAAREEELLDAEATGETSDGRCLLDERHAEEGETEEALPPREEAEARGRRGRGRRLQAPSQAAEEGLREGASRQGESGVSVLSQAAVERRRSDFLTLSRGGSACGGLDDADVSAAWDESEDRLRLEEAQAQVALERRRKTAEKHAQILAADVRVAGLSEVQRQAAEDVEAWLALHAERSHTDEANTEENRPVGAAGVAAPVASPSRAAGGELTHDEGSRDARAPQGRGGSAEARSSLFEWSADGRPAYSAPPSSLPPSVSSSPFPSRPAEDVGASCSASEGRALGAVPPSAATGSPRHLASGEDFSAALSAPSFVMAAASARMRDRLVCAVYPRNRSNEDFVLPSSVSEQDAVPPLGVARAEEEAEAAAGEEDAFLHSAFSEALEAAAQPATSLAAGEVASLGRRRREKECASSGLPAGAQRGGGDAPVGGDAAAAPRRSDEAGAGETSSRLARRRQAQEEADARRRTEFDVEWAAKCAGLAGADALHAALDSRVRGRRLHGRRSEGAFGREGGEERRACAGAAEVREWESPACDEPPRAPTELRVEAREGAGGRGDSRGLRRETAVQADSPHARQEAAQTVGTSGASAEDVRGGSARVGRLERNAGERERQEEAEDLDVEGIAPSGHEGARQGAEGRGRRRSGEDSFFQDASSGVPNDPFEATREIKMNQPLVNFWREKGAATFGLYNECQLPLTTKLGALAAYRATRESAAVFDVSFRRVWLVHGRDRLAVLDMLLSCDLERGMKVGDAQYAALLDSKGLILDDCFVAKLSRHVEVWLSGAAPAHCFDFVAQFINYCRQSGLDVSLAPLPSAACCIALQGPRAFEILADRMQRFSSRSLSLHASPRAASAAASAAAPAPSPAAASLPRSQRAAAEPRGEAEDAEAASASCGAEMSADAGDSDSARELDSPLLQMRSAWQTPLSLQQLLEMPYMTAFELAIATRTQPRNAHEPTWQRATCLRLGSTGEDGIEVSFSSPSAALAFLKLLFDGRTAASAESAASSASALPLPSSAAPSLSSASASVPALGCLYALDMLRMESGLARMGVDVKTHHSLPQASLCSLLSLYKVRRRLLLSYEAVQKQFTLGASVQRVGILVGKPERLSSVAAWAREADDTRRRRQQLWLALRQRGERTSAKKPRSPAADARGLCSPRDAEKGAAEPESDEEDELRESLLAVEAEAARGWRAAPRDPSRASAALLGASLLVPKIRRRSSLAEKGQTSGRETYAYFPFHGCSILSNPHRRPIGVVTSCAWSPHFKCRLAQGLILREFAKHNQALLIAIPMPVPEHWSARRRGRALRSKQFRCLVTAKVHRFPFVPHNYPQSERDRARSIERPFARPEKRRNKQSLA</sequence>
<dbReference type="EMBL" id="NWUJ01000008">
    <property type="protein sequence ID" value="PFH33401.1"/>
    <property type="molecule type" value="Genomic_DNA"/>
</dbReference>
<organism evidence="3 4">
    <name type="scientific">Besnoitia besnoiti</name>
    <name type="common">Apicomplexan protozoan</name>
    <dbReference type="NCBI Taxonomy" id="94643"/>
    <lineage>
        <taxon>Eukaryota</taxon>
        <taxon>Sar</taxon>
        <taxon>Alveolata</taxon>
        <taxon>Apicomplexa</taxon>
        <taxon>Conoidasida</taxon>
        <taxon>Coccidia</taxon>
        <taxon>Eucoccidiorida</taxon>
        <taxon>Eimeriorina</taxon>
        <taxon>Sarcocystidae</taxon>
        <taxon>Besnoitia</taxon>
    </lineage>
</organism>
<dbReference type="Proteomes" id="UP000224006">
    <property type="component" value="Chromosome VII"/>
</dbReference>
<feature type="compositionally biased region" description="Low complexity" evidence="1">
    <location>
        <begin position="1275"/>
        <end position="1296"/>
    </location>
</feature>
<feature type="region of interest" description="Disordered" evidence="1">
    <location>
        <begin position="407"/>
        <end position="501"/>
    </location>
</feature>
<protein>
    <submittedName>
        <fullName evidence="3">Glycine cleavage T-protein (Aminomethyl transferase) domain-containing protein</fullName>
    </submittedName>
</protein>
<dbReference type="VEuPathDB" id="ToxoDB:BESB_076180"/>
<evidence type="ECO:0000313" key="4">
    <source>
        <dbReference type="Proteomes" id="UP000224006"/>
    </source>
</evidence>
<feature type="compositionally biased region" description="Low complexity" evidence="1">
    <location>
        <begin position="83"/>
        <end position="102"/>
    </location>
</feature>
<evidence type="ECO:0000259" key="2">
    <source>
        <dbReference type="Pfam" id="PF01571"/>
    </source>
</evidence>
<dbReference type="InterPro" id="IPR029043">
    <property type="entry name" value="GcvT/YgfZ_C"/>
</dbReference>
<feature type="compositionally biased region" description="Low complexity" evidence="1">
    <location>
        <begin position="612"/>
        <end position="631"/>
    </location>
</feature>
<feature type="compositionally biased region" description="Basic and acidic residues" evidence="1">
    <location>
        <begin position="439"/>
        <end position="452"/>
    </location>
</feature>
<reference evidence="3 4" key="1">
    <citation type="submission" date="2017-09" db="EMBL/GenBank/DDBJ databases">
        <title>Genome sequencing of Besnoitia besnoiti strain Bb-Ger1.</title>
        <authorList>
            <person name="Schares G."/>
            <person name="Venepally P."/>
            <person name="Lorenzi H.A."/>
        </authorList>
    </citation>
    <scope>NUCLEOTIDE SEQUENCE [LARGE SCALE GENOMIC DNA]</scope>
    <source>
        <strain evidence="3 4">Bb-Ger1</strain>
    </source>
</reference>
<dbReference type="Gene3D" id="3.30.1360.120">
    <property type="entry name" value="Probable tRNA modification gtpase trme, domain 1"/>
    <property type="match status" value="2"/>
</dbReference>
<feature type="compositionally biased region" description="Low complexity" evidence="1">
    <location>
        <begin position="331"/>
        <end position="364"/>
    </location>
</feature>
<dbReference type="GO" id="GO:0005739">
    <property type="term" value="C:mitochondrion"/>
    <property type="evidence" value="ECO:0007669"/>
    <property type="project" value="TreeGrafter"/>
</dbReference>
<gene>
    <name evidence="3" type="ORF">BESB_076180</name>
</gene>
<feature type="compositionally biased region" description="Basic and acidic residues" evidence="1">
    <location>
        <begin position="601"/>
        <end position="611"/>
    </location>
</feature>
<feature type="compositionally biased region" description="Low complexity" evidence="1">
    <location>
        <begin position="407"/>
        <end position="417"/>
    </location>
</feature>
<dbReference type="KEGG" id="bbes:BESB_076180"/>
<dbReference type="InterPro" id="IPR027266">
    <property type="entry name" value="TrmE/GcvT-like"/>
</dbReference>
<feature type="compositionally biased region" description="Basic and acidic residues" evidence="1">
    <location>
        <begin position="878"/>
        <end position="890"/>
    </location>
</feature>
<accession>A0A2A9MAR8</accession>
<dbReference type="OrthoDB" id="333842at2759"/>
<keyword evidence="3" id="KW-0808">Transferase</keyword>
<dbReference type="GeneID" id="40312544"/>
<evidence type="ECO:0000256" key="1">
    <source>
        <dbReference type="SAM" id="MobiDB-lite"/>
    </source>
</evidence>
<proteinExistence type="predicted"/>
<feature type="compositionally biased region" description="Low complexity" evidence="1">
    <location>
        <begin position="1308"/>
        <end position="1319"/>
    </location>
</feature>
<dbReference type="InterPro" id="IPR028896">
    <property type="entry name" value="GcvT/YgfZ/DmdA"/>
</dbReference>
<feature type="region of interest" description="Disordered" evidence="1">
    <location>
        <begin position="1550"/>
        <end position="1593"/>
    </location>
</feature>
<feature type="compositionally biased region" description="Low complexity" evidence="1">
    <location>
        <begin position="667"/>
        <end position="685"/>
    </location>
</feature>
<dbReference type="Gene3D" id="2.40.30.110">
    <property type="entry name" value="Aminomethyltransferase beta-barrel domains"/>
    <property type="match status" value="1"/>
</dbReference>
<dbReference type="GO" id="GO:0016740">
    <property type="term" value="F:transferase activity"/>
    <property type="evidence" value="ECO:0007669"/>
    <property type="project" value="UniProtKB-KW"/>
</dbReference>
<feature type="compositionally biased region" description="Basic residues" evidence="1">
    <location>
        <begin position="1763"/>
        <end position="1772"/>
    </location>
</feature>